<evidence type="ECO:0000313" key="3">
    <source>
        <dbReference type="Proteomes" id="UP000189177"/>
    </source>
</evidence>
<dbReference type="SUPFAM" id="SSF63825">
    <property type="entry name" value="YWTD domain"/>
    <property type="match status" value="1"/>
</dbReference>
<feature type="compositionally biased region" description="Acidic residues" evidence="1">
    <location>
        <begin position="695"/>
        <end position="709"/>
    </location>
</feature>
<evidence type="ECO:0000313" key="2">
    <source>
        <dbReference type="EMBL" id="OOC10754.1"/>
    </source>
</evidence>
<evidence type="ECO:0000256" key="1">
    <source>
        <dbReference type="SAM" id="MobiDB-lite"/>
    </source>
</evidence>
<comment type="caution">
    <text evidence="2">The sequence shown here is derived from an EMBL/GenBank/DDBJ whole genome shotgun (WGS) entry which is preliminary data.</text>
</comment>
<dbReference type="Gene3D" id="2.120.10.30">
    <property type="entry name" value="TolB, C-terminal domain"/>
    <property type="match status" value="1"/>
</dbReference>
<reference evidence="2 3" key="1">
    <citation type="submission" date="2017-02" db="EMBL/GenBank/DDBJ databases">
        <title>Genomic diversity within the haloalkaliphilic genus Thioalkalivibrio.</title>
        <authorList>
            <person name="Ahn A.-C."/>
            <person name="Meier-Kolthoff J."/>
            <person name="Overmars L."/>
            <person name="Richter M."/>
            <person name="Woyke T."/>
            <person name="Sorokin D.Y."/>
            <person name="Muyzer G."/>
        </authorList>
    </citation>
    <scope>NUCLEOTIDE SEQUENCE [LARGE SCALE GENOMIC DNA]</scope>
    <source>
        <strain evidence="2 3">HL17</strain>
    </source>
</reference>
<dbReference type="OrthoDB" id="9799230at2"/>
<dbReference type="EMBL" id="MUZR01000010">
    <property type="protein sequence ID" value="OOC10754.1"/>
    <property type="molecule type" value="Genomic_DNA"/>
</dbReference>
<feature type="region of interest" description="Disordered" evidence="1">
    <location>
        <begin position="682"/>
        <end position="709"/>
    </location>
</feature>
<dbReference type="Proteomes" id="UP000189177">
    <property type="component" value="Unassembled WGS sequence"/>
</dbReference>
<feature type="compositionally biased region" description="Pro residues" evidence="1">
    <location>
        <begin position="683"/>
        <end position="694"/>
    </location>
</feature>
<organism evidence="2 3">
    <name type="scientific">Thioalkalivibrio halophilus</name>
    <dbReference type="NCBI Taxonomy" id="252474"/>
    <lineage>
        <taxon>Bacteria</taxon>
        <taxon>Pseudomonadati</taxon>
        <taxon>Pseudomonadota</taxon>
        <taxon>Gammaproteobacteria</taxon>
        <taxon>Chromatiales</taxon>
        <taxon>Ectothiorhodospiraceae</taxon>
        <taxon>Thioalkalivibrio</taxon>
    </lineage>
</organism>
<dbReference type="AlphaFoldDB" id="A0A1V3A079"/>
<keyword evidence="3" id="KW-1185">Reference proteome</keyword>
<name>A0A1V3A079_9GAMM</name>
<protein>
    <submittedName>
        <fullName evidence="2">Uncharacterized protein</fullName>
    </submittedName>
</protein>
<sequence length="709" mass="81017">MSERHLVQFYSPETGTRSYRQTQRRGRATEIDLPYDIEARITRERGQNVDEARTGRVVLYKGPEQERIWAGEWQTGTTFTGTLPADLEFEPTDALILTTEIRDNGDFAVWPRCEPVYIGAPASLETPRWVAVRFTRNPGDGDIWRGVGYVWYPGRFPDITPSYHKRRDPLIVRGRPGEHDLWAQRMTFCTVYQRSEFQYTDKGHVASHFKHEYRRHDYFKPLHLQVGLFRDGHRNQSTIQSTCSGFIDEDQTAVILSAPGRVVEVDVHGTMKTLWGVRNKKDLITPAPGNPHVWTVHHPDHFETVRKDIGHCWQICPHPDDEGIVFIAASHHHCIYRGDRRTGEIEVFAGTEHEKGYQRGLSEPRGVAARDGWLYISDYRNLRIVRTPLDGSGGLEEVIASMRPSGLSRRQDFPFWDGTQEIDVHFDQDVEVMRERAVWGEAGKAAFLYPTQIDFTSTGDLICTHDLQFSISRIRLGDPVTIEHLGDVQYYRKEYMTVSVDREGSLYAVDDFIVTAGDDRSDVLFSVDGENLGIPSFFPDGGGYDRDWNRASRMKYNNLCIVGRGAMWYGGNTGLMRVTRKRESDPKINNARYKRGRRAFRRAPSPYRPALELVHGPRGNGHFGRETIDDLGAMDEQAFRKWLDAQGRRDIQGDEFDDLYYYIAMESATGKGMAEDVEVAVPVAPPWPDPQPGEPEPEKEEGEQDGTSR</sequence>
<accession>A0A1V3A079</accession>
<gene>
    <name evidence="2" type="ORF">B1A74_04140</name>
</gene>
<dbReference type="InterPro" id="IPR011042">
    <property type="entry name" value="6-blade_b-propeller_TolB-like"/>
</dbReference>
<dbReference type="RefSeq" id="WP_018947010.1">
    <property type="nucleotide sequence ID" value="NZ_MUZR01000010.1"/>
</dbReference>
<proteinExistence type="predicted"/>